<sequence>MISGWSRDGRKGIGLGFDGGVEMMEETELEEGEAYSYDNYKKNDSTIDPDVSLSYLDEKLYNVLGHFQSDFEGEVSAENLGSRFGGYGSFLPTYQISPSWSHPRTPQEANKNSRQVSPNNLLPEGGRQTTLGSSSTSLSGRFAASSARSAAVSALIPPLKRVD</sequence>
<dbReference type="PANTHER" id="PTHR46524:SF5">
    <property type="entry name" value="CW-TYPE DOMAIN-CONTAINING PROTEIN"/>
    <property type="match status" value="1"/>
</dbReference>
<evidence type="ECO:0000313" key="3">
    <source>
        <dbReference type="RefSeq" id="XP_015065334.1"/>
    </source>
</evidence>
<proteinExistence type="predicted"/>
<dbReference type="PANTHER" id="PTHR46524">
    <property type="entry name" value="CW-TYPE ZINC FINGER"/>
    <property type="match status" value="1"/>
</dbReference>
<dbReference type="GeneID" id="107010560"/>
<name>A0ABM1G358_SOLPN</name>
<organism evidence="2 3">
    <name type="scientific">Solanum pennellii</name>
    <name type="common">Tomato</name>
    <name type="synonym">Lycopersicon pennellii</name>
    <dbReference type="NCBI Taxonomy" id="28526"/>
    <lineage>
        <taxon>Eukaryota</taxon>
        <taxon>Viridiplantae</taxon>
        <taxon>Streptophyta</taxon>
        <taxon>Embryophyta</taxon>
        <taxon>Tracheophyta</taxon>
        <taxon>Spermatophyta</taxon>
        <taxon>Magnoliopsida</taxon>
        <taxon>eudicotyledons</taxon>
        <taxon>Gunneridae</taxon>
        <taxon>Pentapetalae</taxon>
        <taxon>asterids</taxon>
        <taxon>lamiids</taxon>
        <taxon>Solanales</taxon>
        <taxon>Solanaceae</taxon>
        <taxon>Solanoideae</taxon>
        <taxon>Solaneae</taxon>
        <taxon>Solanum</taxon>
        <taxon>Solanum subgen. Lycopersicon</taxon>
    </lineage>
</organism>
<dbReference type="Proteomes" id="UP000694930">
    <property type="component" value="Chromosome 2"/>
</dbReference>
<reference evidence="2" key="1">
    <citation type="journal article" date="2014" name="Nat. Genet.">
        <title>The genome of the stress-tolerant wild tomato species Solanum pennellii.</title>
        <authorList>
            <person name="Bolger A."/>
            <person name="Scossa F."/>
            <person name="Bolger M.E."/>
            <person name="Lanz C."/>
            <person name="Maumus F."/>
            <person name="Tohge T."/>
            <person name="Quesneville H."/>
            <person name="Alseekh S."/>
            <person name="Sorensen I."/>
            <person name="Lichtenstein G."/>
            <person name="Fich E.A."/>
            <person name="Conte M."/>
            <person name="Keller H."/>
            <person name="Schneeberger K."/>
            <person name="Schwacke R."/>
            <person name="Ofner I."/>
            <person name="Vrebalov J."/>
            <person name="Xu Y."/>
            <person name="Osorio S."/>
            <person name="Aflitos S.A."/>
            <person name="Schijlen E."/>
            <person name="Jimenez-Gomez J.M."/>
            <person name="Ryngajllo M."/>
            <person name="Kimura S."/>
            <person name="Kumar R."/>
            <person name="Koenig D."/>
            <person name="Headland L.R."/>
            <person name="Maloof J.N."/>
            <person name="Sinha N."/>
            <person name="van Ham R.C."/>
            <person name="Lankhorst R.K."/>
            <person name="Mao L."/>
            <person name="Vogel A."/>
            <person name="Arsova B."/>
            <person name="Panstruga R."/>
            <person name="Fei Z."/>
            <person name="Rose J.K."/>
            <person name="Zamir D."/>
            <person name="Carrari F."/>
            <person name="Giovannoni J.J."/>
            <person name="Weigel D."/>
            <person name="Usadel B."/>
            <person name="Fernie A.R."/>
        </authorList>
    </citation>
    <scope>NUCLEOTIDE SEQUENCE [LARGE SCALE GENOMIC DNA]</scope>
    <source>
        <strain evidence="2">cv. LA0716</strain>
    </source>
</reference>
<accession>A0ABM1G358</accession>
<feature type="compositionally biased region" description="Polar residues" evidence="1">
    <location>
        <begin position="97"/>
        <end position="120"/>
    </location>
</feature>
<gene>
    <name evidence="3" type="primary">LOC107010560</name>
</gene>
<protein>
    <submittedName>
        <fullName evidence="3">Uncharacterized protein LOC107010560</fullName>
    </submittedName>
</protein>
<feature type="region of interest" description="Disordered" evidence="1">
    <location>
        <begin position="97"/>
        <end position="163"/>
    </location>
</feature>
<reference evidence="3" key="2">
    <citation type="submission" date="2025-08" db="UniProtKB">
        <authorList>
            <consortium name="RefSeq"/>
        </authorList>
    </citation>
    <scope>IDENTIFICATION</scope>
</reference>
<evidence type="ECO:0000313" key="2">
    <source>
        <dbReference type="Proteomes" id="UP000694930"/>
    </source>
</evidence>
<keyword evidence="2" id="KW-1185">Reference proteome</keyword>
<feature type="compositionally biased region" description="Low complexity" evidence="1">
    <location>
        <begin position="125"/>
        <end position="155"/>
    </location>
</feature>
<dbReference type="RefSeq" id="XP_015065334.1">
    <property type="nucleotide sequence ID" value="XM_015209848.2"/>
</dbReference>
<evidence type="ECO:0000256" key="1">
    <source>
        <dbReference type="SAM" id="MobiDB-lite"/>
    </source>
</evidence>
<dbReference type="InterPro" id="IPR055300">
    <property type="entry name" value="CWZF3/5/7"/>
</dbReference>